<evidence type="ECO:0000313" key="8">
    <source>
        <dbReference type="EMBL" id="GIM27832.1"/>
    </source>
</evidence>
<feature type="coiled-coil region" evidence="6">
    <location>
        <begin position="1000"/>
        <end position="1034"/>
    </location>
</feature>
<dbReference type="GO" id="GO:0016887">
    <property type="term" value="F:ATP hydrolysis activity"/>
    <property type="evidence" value="ECO:0007669"/>
    <property type="project" value="InterPro"/>
</dbReference>
<dbReference type="GO" id="GO:0005737">
    <property type="term" value="C:cytoplasm"/>
    <property type="evidence" value="ECO:0007669"/>
    <property type="project" value="UniProtKB-SubCell"/>
</dbReference>
<evidence type="ECO:0000256" key="6">
    <source>
        <dbReference type="HAMAP-Rule" id="MF_01894"/>
    </source>
</evidence>
<dbReference type="PANTHER" id="PTHR43977">
    <property type="entry name" value="STRUCTURAL MAINTENANCE OF CHROMOSOMES PROTEIN 3"/>
    <property type="match status" value="1"/>
</dbReference>
<comment type="domain">
    <text evidence="6">Contains large globular domains required for ATP hydrolysis at each terminus and a third globular domain forming a flexible hinge near the middle of the molecule. These domains are separated by coiled-coil structures.</text>
</comment>
<dbReference type="RefSeq" id="WP_212902586.1">
    <property type="nucleotide sequence ID" value="NZ_BOPZ01000003.1"/>
</dbReference>
<evidence type="ECO:0000259" key="7">
    <source>
        <dbReference type="SMART" id="SM00968"/>
    </source>
</evidence>
<dbReference type="InterPro" id="IPR010935">
    <property type="entry name" value="SMC_hinge"/>
</dbReference>
<keyword evidence="4 6" id="KW-0175">Coiled coil</keyword>
<dbReference type="SUPFAM" id="SSF75553">
    <property type="entry name" value="Smc hinge domain"/>
    <property type="match status" value="1"/>
</dbReference>
<comment type="subunit">
    <text evidence="6">Homodimer.</text>
</comment>
<comment type="subcellular location">
    <subcellularLocation>
        <location evidence="6">Cytoplasm</location>
    </subcellularLocation>
</comment>
<comment type="caution">
    <text evidence="8">The sequence shown here is derived from an EMBL/GenBank/DDBJ whole genome shotgun (WGS) entry which is preliminary data.</text>
</comment>
<dbReference type="InterPro" id="IPR003395">
    <property type="entry name" value="RecF/RecN/SMC_N"/>
</dbReference>
<dbReference type="Gene3D" id="3.30.70.1620">
    <property type="match status" value="1"/>
</dbReference>
<evidence type="ECO:0000256" key="3">
    <source>
        <dbReference type="ARBA" id="ARBA00022840"/>
    </source>
</evidence>
<keyword evidence="3 6" id="KW-0067">ATP-binding</keyword>
<evidence type="ECO:0000256" key="1">
    <source>
        <dbReference type="ARBA" id="ARBA00022490"/>
    </source>
</evidence>
<dbReference type="GO" id="GO:0003677">
    <property type="term" value="F:DNA binding"/>
    <property type="evidence" value="ECO:0007669"/>
    <property type="project" value="UniProtKB-UniRule"/>
</dbReference>
<dbReference type="GO" id="GO:0005524">
    <property type="term" value="F:ATP binding"/>
    <property type="evidence" value="ECO:0007669"/>
    <property type="project" value="UniProtKB-UniRule"/>
</dbReference>
<dbReference type="Gene3D" id="1.20.1060.20">
    <property type="match status" value="1"/>
</dbReference>
<feature type="coiled-coil region" evidence="6">
    <location>
        <begin position="255"/>
        <end position="516"/>
    </location>
</feature>
<dbReference type="PIRSF" id="PIRSF005719">
    <property type="entry name" value="SMC"/>
    <property type="match status" value="1"/>
</dbReference>
<dbReference type="InterPro" id="IPR011890">
    <property type="entry name" value="SMC_prok"/>
</dbReference>
<evidence type="ECO:0000256" key="5">
    <source>
        <dbReference type="ARBA" id="ARBA00023125"/>
    </source>
</evidence>
<evidence type="ECO:0000256" key="4">
    <source>
        <dbReference type="ARBA" id="ARBA00023054"/>
    </source>
</evidence>
<dbReference type="EMBL" id="BOPZ01000003">
    <property type="protein sequence ID" value="GIM27832.1"/>
    <property type="molecule type" value="Genomic_DNA"/>
</dbReference>
<keyword evidence="2 6" id="KW-0547">Nucleotide-binding</keyword>
<dbReference type="Pfam" id="PF06470">
    <property type="entry name" value="SMC_hinge"/>
    <property type="match status" value="1"/>
</dbReference>
<sequence>MFLKSLEIRGFKSFADKTELNFKKGVTTVVGPNGSGKSNISDAVRWVLGEQSVKTLRGGKMEDVIFAGTQYRKPVGLAQVSLILDNSDGELPIDYSDVIITRRIFRSGDSEYLINNSQCRLKDITSLFMDTGIGKEGYSLIGQGKIEAILSGKPEERRALLEEASGIVKFKTRKDEAERKLDNTQQNLVRINDIISTYEERLEPLKVENEKAKVFLELSKELIGKETSLYVYFIKKIEKVIEEQSGKIYKLLNEKEVLDKELLDEKNNLRQIERRLEDIESSSSEERVVYYKSKEECAELQANIELLKERINNLQVSIDNNRSEIEELNSKVLCLDNSRSNLQKELVEKNILQTKLNENVVNLEIKTEELIKSIASQESELQALKDEELQNTKKISEFNNNRSLLLNQLKNLNDSIDQIKENCVNNENSLKINLSTKLILEEKISSIKLEIENIEDIIKSNKKQISEKLAKIVKNEQQLRDLLESANKLEANQNILTNLEKQYEGYNKSVKLLMEHIHKKLVHVDDTDCQVLGEVISVEKTCETAIEIALGSSISNIITKDEDTAKELISYLKEKRLGRATFLPLSIIKGKRLSIDSNVTAVDGFIGIASDVVKYDNRFDNAIKYVLGRTIICKDMNSALNVARVSNYSYKVVTLDGEVVNPGGALTGGSIYNKGTNIISRKREIDELGIKLENTKNSISNINIIIENDKKEVKILDEENLNLRDEIHYKNVEVAKIENEISNIDKDTIKLRSNIKTAQNELILNQSKIEKYDNEINDKNNEIKNLEALNLSYRQKILNIDIEIKNVSSKIIENKEEITEKKITKAQIDEVVSNKISEISRIEREILELNKKVEALNTLIDESINNRVVWQNKIEEDKVKIDILINTIAELENKATNSEIIRVKLKDDLKVLDGRIESLTFEIRKKEEEIHRNDIIKTKQEVEKQNYYNKLNDELNLTYAEALDLATEIENISKYTGDISKIKVEISKLGTVNVSAIEEYKELSKKYTFMSNERDDLEKAKEELLGVIMEMTSKMKEVFKENFIVLNKNFNETFIELFKGGSAELILSEGDELTSNIDINVQPPGKKLQNINLMSGGEKVLSAIALLFAILKMKPTPFCILDEIEAALDDANVYRYAEFLKKFSEKIQFIVITHRKGTMEASDIMYGITMQEKGISKVVSVDLTT</sequence>
<feature type="coiled-coil region" evidence="6">
    <location>
        <begin position="832"/>
        <end position="929"/>
    </location>
</feature>
<dbReference type="Proteomes" id="UP000679179">
    <property type="component" value="Unassembled WGS sequence"/>
</dbReference>
<dbReference type="SMART" id="SM00968">
    <property type="entry name" value="SMC_hinge"/>
    <property type="match status" value="1"/>
</dbReference>
<dbReference type="CDD" id="cd03278">
    <property type="entry name" value="ABC_SMC_barmotin"/>
    <property type="match status" value="2"/>
</dbReference>
<dbReference type="NCBIfam" id="TIGR02168">
    <property type="entry name" value="SMC_prok_B"/>
    <property type="match status" value="1"/>
</dbReference>
<dbReference type="SUPFAM" id="SSF52540">
    <property type="entry name" value="P-loop containing nucleoside triphosphate hydrolases"/>
    <property type="match status" value="1"/>
</dbReference>
<keyword evidence="1 6" id="KW-0963">Cytoplasm</keyword>
<dbReference type="GO" id="GO:0030261">
    <property type="term" value="P:chromosome condensation"/>
    <property type="evidence" value="ECO:0007669"/>
    <property type="project" value="InterPro"/>
</dbReference>
<comment type="function">
    <text evidence="6">Required for chromosome condensation and partitioning.</text>
</comment>
<name>A0A919RX09_9CLOT</name>
<dbReference type="GO" id="GO:0006260">
    <property type="term" value="P:DNA replication"/>
    <property type="evidence" value="ECO:0007669"/>
    <property type="project" value="UniProtKB-UniRule"/>
</dbReference>
<dbReference type="InterPro" id="IPR027417">
    <property type="entry name" value="P-loop_NTPase"/>
</dbReference>
<gene>
    <name evidence="6 8" type="primary">smc</name>
    <name evidence="8" type="ORF">CPJCM30710_04980</name>
</gene>
<dbReference type="Pfam" id="PF02463">
    <property type="entry name" value="SMC_N"/>
    <property type="match status" value="1"/>
</dbReference>
<feature type="coiled-coil region" evidence="6">
    <location>
        <begin position="167"/>
        <end position="201"/>
    </location>
</feature>
<protein>
    <recommendedName>
        <fullName evidence="6">Chromosome partition protein Smc</fullName>
    </recommendedName>
</protein>
<dbReference type="FunFam" id="3.40.50.300:FF:000984">
    <property type="entry name" value="Chromosome partition protein Smc"/>
    <property type="match status" value="1"/>
</dbReference>
<dbReference type="InterPro" id="IPR036277">
    <property type="entry name" value="SMC_hinge_sf"/>
</dbReference>
<feature type="coiled-coil region" evidence="6">
    <location>
        <begin position="755"/>
        <end position="796"/>
    </location>
</feature>
<reference evidence="8" key="1">
    <citation type="submission" date="2021-03" db="EMBL/GenBank/DDBJ databases">
        <title>Taxonomic study of Clostridium polyendosporum from meadow-gley soil under rice.</title>
        <authorList>
            <person name="Kobayashi H."/>
            <person name="Tanizawa Y."/>
            <person name="Yagura M."/>
        </authorList>
    </citation>
    <scope>NUCLEOTIDE SEQUENCE</scope>
    <source>
        <strain evidence="8">JCM 30710</strain>
    </source>
</reference>
<dbReference type="GO" id="GO:0005694">
    <property type="term" value="C:chromosome"/>
    <property type="evidence" value="ECO:0007669"/>
    <property type="project" value="InterPro"/>
</dbReference>
<dbReference type="GO" id="GO:0007062">
    <property type="term" value="P:sister chromatid cohesion"/>
    <property type="evidence" value="ECO:0007669"/>
    <property type="project" value="InterPro"/>
</dbReference>
<keyword evidence="5 6" id="KW-0238">DNA-binding</keyword>
<dbReference type="AlphaFoldDB" id="A0A919RX09"/>
<evidence type="ECO:0000313" key="9">
    <source>
        <dbReference type="Proteomes" id="UP000679179"/>
    </source>
</evidence>
<organism evidence="8 9">
    <name type="scientific">Clostridium polyendosporum</name>
    <dbReference type="NCBI Taxonomy" id="69208"/>
    <lineage>
        <taxon>Bacteria</taxon>
        <taxon>Bacillati</taxon>
        <taxon>Bacillota</taxon>
        <taxon>Clostridia</taxon>
        <taxon>Eubacteriales</taxon>
        <taxon>Clostridiaceae</taxon>
        <taxon>Clostridium</taxon>
    </lineage>
</organism>
<dbReference type="Gene3D" id="3.40.50.300">
    <property type="entry name" value="P-loop containing nucleotide triphosphate hydrolases"/>
    <property type="match status" value="2"/>
</dbReference>
<dbReference type="InterPro" id="IPR024704">
    <property type="entry name" value="SMC"/>
</dbReference>
<comment type="similarity">
    <text evidence="6">Belongs to the SMC family.</text>
</comment>
<keyword evidence="9" id="KW-1185">Reference proteome</keyword>
<evidence type="ECO:0000256" key="2">
    <source>
        <dbReference type="ARBA" id="ARBA00022741"/>
    </source>
</evidence>
<accession>A0A919RX09</accession>
<feature type="domain" description="SMC hinge" evidence="7">
    <location>
        <begin position="526"/>
        <end position="643"/>
    </location>
</feature>
<dbReference type="GO" id="GO:0007059">
    <property type="term" value="P:chromosome segregation"/>
    <property type="evidence" value="ECO:0007669"/>
    <property type="project" value="UniProtKB-UniRule"/>
</dbReference>
<proteinExistence type="inferred from homology"/>
<dbReference type="HAMAP" id="MF_01894">
    <property type="entry name" value="Smc_prok"/>
    <property type="match status" value="1"/>
</dbReference>
<feature type="binding site" evidence="6">
    <location>
        <begin position="32"/>
        <end position="39"/>
    </location>
    <ligand>
        <name>ATP</name>
        <dbReference type="ChEBI" id="CHEBI:30616"/>
    </ligand>
</feature>